<feature type="compositionally biased region" description="Low complexity" evidence="9">
    <location>
        <begin position="94"/>
        <end position="118"/>
    </location>
</feature>
<dbReference type="InterPro" id="IPR008271">
    <property type="entry name" value="Ser/Thr_kinase_AS"/>
</dbReference>
<evidence type="ECO:0000259" key="10">
    <source>
        <dbReference type="PROSITE" id="PS50011"/>
    </source>
</evidence>
<dbReference type="GO" id="GO:0004674">
    <property type="term" value="F:protein serine/threonine kinase activity"/>
    <property type="evidence" value="ECO:0007669"/>
    <property type="project" value="UniProtKB-KW"/>
</dbReference>
<dbReference type="VEuPathDB" id="ToxoDB:BESB_057600"/>
<evidence type="ECO:0000313" key="11">
    <source>
        <dbReference type="EMBL" id="PFH36109.1"/>
    </source>
</evidence>
<dbReference type="SMART" id="SM00220">
    <property type="entry name" value="S_TKc"/>
    <property type="match status" value="1"/>
</dbReference>
<evidence type="ECO:0000313" key="12">
    <source>
        <dbReference type="Proteomes" id="UP000224006"/>
    </source>
</evidence>
<keyword evidence="2" id="KW-0723">Serine/threonine-protein kinase</keyword>
<dbReference type="GO" id="GO:0005524">
    <property type="term" value="F:ATP binding"/>
    <property type="evidence" value="ECO:0007669"/>
    <property type="project" value="UniProtKB-KW"/>
</dbReference>
<keyword evidence="12" id="KW-1185">Reference proteome</keyword>
<comment type="catalytic activity">
    <reaction evidence="7">
        <text>L-threonyl-[protein] + ATP = O-phospho-L-threonyl-[protein] + ADP + H(+)</text>
        <dbReference type="Rhea" id="RHEA:46608"/>
        <dbReference type="Rhea" id="RHEA-COMP:11060"/>
        <dbReference type="Rhea" id="RHEA-COMP:11605"/>
        <dbReference type="ChEBI" id="CHEBI:15378"/>
        <dbReference type="ChEBI" id="CHEBI:30013"/>
        <dbReference type="ChEBI" id="CHEBI:30616"/>
        <dbReference type="ChEBI" id="CHEBI:61977"/>
        <dbReference type="ChEBI" id="CHEBI:456216"/>
        <dbReference type="EC" id="2.7.11.1"/>
    </reaction>
</comment>
<dbReference type="GO" id="GO:0035556">
    <property type="term" value="P:intracellular signal transduction"/>
    <property type="evidence" value="ECO:0007669"/>
    <property type="project" value="TreeGrafter"/>
</dbReference>
<comment type="caution">
    <text evidence="11">The sequence shown here is derived from an EMBL/GenBank/DDBJ whole genome shotgun (WGS) entry which is preliminary data.</text>
</comment>
<name>A0A2A9ME04_BESBE</name>
<dbReference type="PROSITE" id="PS50011">
    <property type="entry name" value="PROTEIN_KINASE_DOM"/>
    <property type="match status" value="1"/>
</dbReference>
<dbReference type="STRING" id="94643.A0A2A9ME04"/>
<dbReference type="GeneID" id="40310689"/>
<dbReference type="Pfam" id="PF00069">
    <property type="entry name" value="Pkinase"/>
    <property type="match status" value="1"/>
</dbReference>
<dbReference type="EMBL" id="NWUJ01000004">
    <property type="protein sequence ID" value="PFH36109.1"/>
    <property type="molecule type" value="Genomic_DNA"/>
</dbReference>
<keyword evidence="5 11" id="KW-0418">Kinase</keyword>
<feature type="region of interest" description="Disordered" evidence="9">
    <location>
        <begin position="88"/>
        <end position="118"/>
    </location>
</feature>
<keyword evidence="3" id="KW-0808">Transferase</keyword>
<evidence type="ECO:0000256" key="3">
    <source>
        <dbReference type="ARBA" id="ARBA00022679"/>
    </source>
</evidence>
<organism evidence="11 12">
    <name type="scientific">Besnoitia besnoiti</name>
    <name type="common">Apicomplexan protozoan</name>
    <dbReference type="NCBI Taxonomy" id="94643"/>
    <lineage>
        <taxon>Eukaryota</taxon>
        <taxon>Sar</taxon>
        <taxon>Alveolata</taxon>
        <taxon>Apicomplexa</taxon>
        <taxon>Conoidasida</taxon>
        <taxon>Coccidia</taxon>
        <taxon>Eucoccidiorida</taxon>
        <taxon>Eimeriorina</taxon>
        <taxon>Sarcocystidae</taxon>
        <taxon>Besnoitia</taxon>
    </lineage>
</organism>
<dbReference type="PANTHER" id="PTHR24343">
    <property type="entry name" value="SERINE/THREONINE KINASE"/>
    <property type="match status" value="1"/>
</dbReference>
<dbReference type="AlphaFoldDB" id="A0A2A9ME04"/>
<protein>
    <recommendedName>
        <fullName evidence="1">non-specific serine/threonine protein kinase</fullName>
        <ecNumber evidence="1">2.7.11.1</ecNumber>
    </recommendedName>
</protein>
<dbReference type="KEGG" id="bbes:BESB_057600"/>
<evidence type="ECO:0000256" key="6">
    <source>
        <dbReference type="ARBA" id="ARBA00022840"/>
    </source>
</evidence>
<keyword evidence="6" id="KW-0067">ATP-binding</keyword>
<evidence type="ECO:0000256" key="1">
    <source>
        <dbReference type="ARBA" id="ARBA00012513"/>
    </source>
</evidence>
<evidence type="ECO:0000256" key="7">
    <source>
        <dbReference type="ARBA" id="ARBA00047899"/>
    </source>
</evidence>
<gene>
    <name evidence="11" type="ORF">BESB_057600</name>
</gene>
<keyword evidence="4" id="KW-0547">Nucleotide-binding</keyword>
<evidence type="ECO:0000256" key="4">
    <source>
        <dbReference type="ARBA" id="ARBA00022741"/>
    </source>
</evidence>
<dbReference type="OrthoDB" id="333255at2759"/>
<dbReference type="InterPro" id="IPR000719">
    <property type="entry name" value="Prot_kinase_dom"/>
</dbReference>
<evidence type="ECO:0000256" key="9">
    <source>
        <dbReference type="SAM" id="MobiDB-lite"/>
    </source>
</evidence>
<proteinExistence type="predicted"/>
<feature type="domain" description="Protein kinase" evidence="10">
    <location>
        <begin position="200"/>
        <end position="553"/>
    </location>
</feature>
<dbReference type="RefSeq" id="XP_029220118.1">
    <property type="nucleotide sequence ID" value="XM_029364195.1"/>
</dbReference>
<sequence>MPVHQCLAPSLPTPPFPTSLFVLGFVAAAVGQVSYVWGHLFRGSLIHEPQNPPVHQRPFQWTHFTRPHWEAPFTAGGARRFGGAGVDEKLAGESSSDSSSISFLSEAATPSTSSSPASESVEELLHSLALGYNGKWMTDDDRESKLLLAQFISQMPPPGGPLVAADSPGRLLDYAIPDNVVVTIDPIPGEGFGDGNSQSYLKKKTLGVGSFNAVASAIPVPTPVIPSPLLRPRPGLAPARSRKMAQTVAAAVQRHMLDRSLASASKEPEESPESGEVALRFPMVRRIYDELDVESAILSAVQDSRILLSKFPSGITISDLLHIYGIVLPQTIGQVRGKASRLARVGHYVLMNLVQVLPRMETDLFVAMSYTASSRFFEYSFKRVIQLGAYLGAMGLVHHDLKRENILVDKAGQLYLADFDSAMRAGEMIECRKVPTPDLAPPEVVKCMWDAPSGNVASHPSMDAWKIGMLAWDMVCFSAPFPGMGTSSRNVKRALEVLYALSTSEESNTRALDWERCRGEPSAEIKELIEALLDRNPATRSTALDLFLTATIFEDARATAHSTPV</sequence>
<dbReference type="InterPro" id="IPR011009">
    <property type="entry name" value="Kinase-like_dom_sf"/>
</dbReference>
<dbReference type="Gene3D" id="1.10.510.10">
    <property type="entry name" value="Transferase(Phosphotransferase) domain 1"/>
    <property type="match status" value="1"/>
</dbReference>
<dbReference type="Proteomes" id="UP000224006">
    <property type="component" value="Chromosome IV"/>
</dbReference>
<dbReference type="PANTHER" id="PTHR24343:SF551">
    <property type="entry name" value="PROTEIN KINASE DOMAIN-CONTAINING PROTEIN"/>
    <property type="match status" value="1"/>
</dbReference>
<reference evidence="11 12" key="1">
    <citation type="submission" date="2017-09" db="EMBL/GenBank/DDBJ databases">
        <title>Genome sequencing of Besnoitia besnoiti strain Bb-Ger1.</title>
        <authorList>
            <person name="Schares G."/>
            <person name="Venepally P."/>
            <person name="Lorenzi H.A."/>
        </authorList>
    </citation>
    <scope>NUCLEOTIDE SEQUENCE [LARGE SCALE GENOMIC DNA]</scope>
    <source>
        <strain evidence="11 12">Bb-Ger1</strain>
    </source>
</reference>
<evidence type="ECO:0000256" key="2">
    <source>
        <dbReference type="ARBA" id="ARBA00022527"/>
    </source>
</evidence>
<accession>A0A2A9ME04</accession>
<dbReference type="SUPFAM" id="SSF56112">
    <property type="entry name" value="Protein kinase-like (PK-like)"/>
    <property type="match status" value="1"/>
</dbReference>
<comment type="catalytic activity">
    <reaction evidence="8">
        <text>L-seryl-[protein] + ATP = O-phospho-L-seryl-[protein] + ADP + H(+)</text>
        <dbReference type="Rhea" id="RHEA:17989"/>
        <dbReference type="Rhea" id="RHEA-COMP:9863"/>
        <dbReference type="Rhea" id="RHEA-COMP:11604"/>
        <dbReference type="ChEBI" id="CHEBI:15378"/>
        <dbReference type="ChEBI" id="CHEBI:29999"/>
        <dbReference type="ChEBI" id="CHEBI:30616"/>
        <dbReference type="ChEBI" id="CHEBI:83421"/>
        <dbReference type="ChEBI" id="CHEBI:456216"/>
        <dbReference type="EC" id="2.7.11.1"/>
    </reaction>
</comment>
<dbReference type="EC" id="2.7.11.1" evidence="1"/>
<dbReference type="PROSITE" id="PS00108">
    <property type="entry name" value="PROTEIN_KINASE_ST"/>
    <property type="match status" value="1"/>
</dbReference>
<evidence type="ECO:0000256" key="8">
    <source>
        <dbReference type="ARBA" id="ARBA00048679"/>
    </source>
</evidence>
<evidence type="ECO:0000256" key="5">
    <source>
        <dbReference type="ARBA" id="ARBA00022777"/>
    </source>
</evidence>